<dbReference type="EMBL" id="JABWUV010000043">
    <property type="protein sequence ID" value="KAF6269422.1"/>
    <property type="molecule type" value="Genomic_DNA"/>
</dbReference>
<dbReference type="VEuPathDB" id="HostDB:LOC118655216"/>
<name>A0A7J7R005_MYOMY</name>
<sequence length="244" mass="27481">MSLCCFPFFRRSGQKKAQGKRCFCCCRNWCKRHCRHLLPSGRRHPQSSNKDSVEQLADRFTFALNGYKGQVRQDRKTVQCQTETSKEDIIEVVAHGPDYTTYQVRVQVNQADDTIQCLSESSNRHITEGLVNGFNYSTSLDPGKVHQATDTIQGQTQCAAERTGNLHESCRMHALQEGTSEKVAMAMVPAFLGGIIPHVSTLACSRAQRFLDELLTRIPFSISYNTGLVVMNSFSFFLSVKLFI</sequence>
<proteinExistence type="predicted"/>
<dbReference type="AlphaFoldDB" id="A0A7J7R005"/>
<reference evidence="1 2" key="1">
    <citation type="journal article" date="2020" name="Nature">
        <title>Six reference-quality genomes reveal evolution of bat adaptations.</title>
        <authorList>
            <person name="Jebb D."/>
            <person name="Huang Z."/>
            <person name="Pippel M."/>
            <person name="Hughes G.M."/>
            <person name="Lavrichenko K."/>
            <person name="Devanna P."/>
            <person name="Winkler S."/>
            <person name="Jermiin L.S."/>
            <person name="Skirmuntt E.C."/>
            <person name="Katzourakis A."/>
            <person name="Burkitt-Gray L."/>
            <person name="Ray D.A."/>
            <person name="Sullivan K.A.M."/>
            <person name="Roscito J.G."/>
            <person name="Kirilenko B.M."/>
            <person name="Davalos L.M."/>
            <person name="Corthals A.P."/>
            <person name="Power M.L."/>
            <person name="Jones G."/>
            <person name="Ransome R.D."/>
            <person name="Dechmann D.K.N."/>
            <person name="Locatelli A.G."/>
            <person name="Puechmaille S.J."/>
            <person name="Fedrigo O."/>
            <person name="Jarvis E.D."/>
            <person name="Hiller M."/>
            <person name="Vernes S.C."/>
            <person name="Myers E.W."/>
            <person name="Teeling E.C."/>
        </authorList>
    </citation>
    <scope>NUCLEOTIDE SEQUENCE [LARGE SCALE GENOMIC DNA]</scope>
    <source>
        <strain evidence="1">MMyoMyo1</strain>
        <tissue evidence="1">Flight muscle</tissue>
    </source>
</reference>
<comment type="caution">
    <text evidence="1">The sequence shown here is derived from an EMBL/GenBank/DDBJ whole genome shotgun (WGS) entry which is preliminary data.</text>
</comment>
<keyword evidence="2" id="KW-1185">Reference proteome</keyword>
<dbReference type="Proteomes" id="UP000527355">
    <property type="component" value="Unassembled WGS sequence"/>
</dbReference>
<organism evidence="1 2">
    <name type="scientific">Myotis myotis</name>
    <name type="common">Greater mouse-eared bat</name>
    <name type="synonym">Vespertilio myotis</name>
    <dbReference type="NCBI Taxonomy" id="51298"/>
    <lineage>
        <taxon>Eukaryota</taxon>
        <taxon>Metazoa</taxon>
        <taxon>Chordata</taxon>
        <taxon>Craniata</taxon>
        <taxon>Vertebrata</taxon>
        <taxon>Euteleostomi</taxon>
        <taxon>Mammalia</taxon>
        <taxon>Eutheria</taxon>
        <taxon>Laurasiatheria</taxon>
        <taxon>Chiroptera</taxon>
        <taxon>Yangochiroptera</taxon>
        <taxon>Vespertilionidae</taxon>
        <taxon>Myotis</taxon>
    </lineage>
</organism>
<accession>A0A7J7R005</accession>
<gene>
    <name evidence="1" type="ORF">mMyoMyo1_011247</name>
</gene>
<evidence type="ECO:0000313" key="2">
    <source>
        <dbReference type="Proteomes" id="UP000527355"/>
    </source>
</evidence>
<evidence type="ECO:0000313" key="1">
    <source>
        <dbReference type="EMBL" id="KAF6269422.1"/>
    </source>
</evidence>
<protein>
    <submittedName>
        <fullName evidence="1">Uncharacterized protein</fullName>
    </submittedName>
</protein>